<proteinExistence type="predicted"/>
<protein>
    <recommendedName>
        <fullName evidence="4">Lipoprotein</fullName>
    </recommendedName>
</protein>
<keyword evidence="1" id="KW-0732">Signal</keyword>
<feature type="chain" id="PRO_5013116006" description="Lipoprotein" evidence="1">
    <location>
        <begin position="23"/>
        <end position="143"/>
    </location>
</feature>
<dbReference type="Proteomes" id="UP000189681">
    <property type="component" value="Unassembled WGS sequence"/>
</dbReference>
<comment type="caution">
    <text evidence="2">The sequence shown here is derived from an EMBL/GenBank/DDBJ whole genome shotgun (WGS) entry which is preliminary data.</text>
</comment>
<reference evidence="2 3" key="1">
    <citation type="journal article" date="2017" name="Water Res.">
        <title>Discovery and metagenomic analysis of an anammox bacterial enrichment related to Candidatus "Brocadia caroliniensis" in a full-scale glycerol-fed nitritation-denitritation separate centrate treatment process.</title>
        <authorList>
            <person name="Park H."/>
            <person name="Brotto A.C."/>
            <person name="van Loosdrecht M.C."/>
            <person name="Chandran K."/>
        </authorList>
    </citation>
    <scope>NUCLEOTIDE SEQUENCE [LARGE SCALE GENOMIC DNA]</scope>
    <source>
        <strain evidence="2">26THWARD</strain>
    </source>
</reference>
<name>A0A1V4AQA8_9BACT</name>
<feature type="signal peptide" evidence="1">
    <location>
        <begin position="1"/>
        <end position="22"/>
    </location>
</feature>
<organism evidence="2 3">
    <name type="scientific">Candidatus Brocadia carolinensis</name>
    <dbReference type="NCBI Taxonomy" id="1004156"/>
    <lineage>
        <taxon>Bacteria</taxon>
        <taxon>Pseudomonadati</taxon>
        <taxon>Planctomycetota</taxon>
        <taxon>Candidatus Brocadiia</taxon>
        <taxon>Candidatus Brocadiales</taxon>
        <taxon>Candidatus Brocadiaceae</taxon>
        <taxon>Candidatus Brocadia</taxon>
    </lineage>
</organism>
<sequence length="143" mass="16409">MRSMKWATITIGLTLFITSGCAMNRANITELSKKQGEYYAELKTMLQNKRTLMASALTVQLQADKEFELNLLMWKRDLKKAEVLLQVDADVTGNKELLCKKLAEINLEEVIDISNLQIEESRKDVILQLYDKLNNAVEDLEKK</sequence>
<evidence type="ECO:0008006" key="4">
    <source>
        <dbReference type="Google" id="ProtNLM"/>
    </source>
</evidence>
<gene>
    <name evidence="2" type="ORF">AYP45_15650</name>
</gene>
<evidence type="ECO:0000256" key="1">
    <source>
        <dbReference type="SAM" id="SignalP"/>
    </source>
</evidence>
<evidence type="ECO:0000313" key="3">
    <source>
        <dbReference type="Proteomes" id="UP000189681"/>
    </source>
</evidence>
<evidence type="ECO:0000313" key="2">
    <source>
        <dbReference type="EMBL" id="OOP55300.1"/>
    </source>
</evidence>
<dbReference type="STRING" id="1004156.AYP45_15650"/>
<accession>A0A1V4AQA8</accession>
<dbReference type="AlphaFoldDB" id="A0A1V4AQA8"/>
<dbReference type="PROSITE" id="PS51257">
    <property type="entry name" value="PROKAR_LIPOPROTEIN"/>
    <property type="match status" value="1"/>
</dbReference>
<dbReference type="EMBL" id="AYTS01000157">
    <property type="protein sequence ID" value="OOP55300.1"/>
    <property type="molecule type" value="Genomic_DNA"/>
</dbReference>